<dbReference type="EMBL" id="AP014862">
    <property type="protein sequence ID" value="BAU73749.1"/>
    <property type="molecule type" value="Genomic_DNA"/>
</dbReference>
<dbReference type="KEGG" id="pfuw:KF707C_20610"/>
<dbReference type="Proteomes" id="UP000218554">
    <property type="component" value="Chromosome"/>
</dbReference>
<keyword evidence="1" id="KW-0732">Signal</keyword>
<feature type="signal peptide" evidence="1">
    <location>
        <begin position="1"/>
        <end position="20"/>
    </location>
</feature>
<evidence type="ECO:0000256" key="1">
    <source>
        <dbReference type="SAM" id="SignalP"/>
    </source>
</evidence>
<sequence>MPFRNWLLAVLISTPLTAFAASDLEELEGSTIVASGDIEPITCPITGNHDCLNWPTDQFRLASKDVCFKAEISCGYSCSGFIAEKEGIKSIYILNAGVGPELARSDVELMVCPEEE</sequence>
<evidence type="ECO:0000313" key="3">
    <source>
        <dbReference type="Proteomes" id="UP000218554"/>
    </source>
</evidence>
<protein>
    <recommendedName>
        <fullName evidence="4">Secreted protein</fullName>
    </recommendedName>
</protein>
<evidence type="ECO:0000313" key="2">
    <source>
        <dbReference type="EMBL" id="BAU73749.1"/>
    </source>
</evidence>
<name>A0AAD1C1A4_METFU</name>
<gene>
    <name evidence="2" type="ORF">KF707C_20610</name>
</gene>
<organism evidence="2 3">
    <name type="scientific">Metapseudomonas furukawaii</name>
    <name type="common">Pseudomonas furukawaii</name>
    <dbReference type="NCBI Taxonomy" id="1149133"/>
    <lineage>
        <taxon>Bacteria</taxon>
        <taxon>Pseudomonadati</taxon>
        <taxon>Pseudomonadota</taxon>
        <taxon>Gammaproteobacteria</taxon>
        <taxon>Pseudomonadales</taxon>
        <taxon>Pseudomonadaceae</taxon>
        <taxon>Metapseudomonas</taxon>
    </lineage>
</organism>
<accession>A0AAD1C1A4</accession>
<evidence type="ECO:0008006" key="4">
    <source>
        <dbReference type="Google" id="ProtNLM"/>
    </source>
</evidence>
<proteinExistence type="predicted"/>
<feature type="chain" id="PRO_5042090042" description="Secreted protein" evidence="1">
    <location>
        <begin position="21"/>
        <end position="116"/>
    </location>
</feature>
<reference evidence="2 3" key="2">
    <citation type="journal article" date="2017" name="Int. J. Syst. Evol. Microbiol.">
        <title>Pseudomonas furukawaii sp. nov., a polychlorinated biphenyl-degrading bacterium isolated from biphenyl-contaminated soil in Japan.</title>
        <authorList>
            <person name="Kimura N."/>
            <person name="Watanabe T."/>
            <person name="Suenaga H."/>
            <person name="Fujihara H."/>
            <person name="Futagami T."/>
            <person name="Goto M."/>
            <person name="Hanada S."/>
            <person name="Hirose J."/>
        </authorList>
    </citation>
    <scope>NUCLEOTIDE SEQUENCE [LARGE SCALE GENOMIC DNA]</scope>
    <source>
        <strain evidence="3">DSM 10086 / NBRC 110670 / KF707</strain>
    </source>
</reference>
<dbReference type="AlphaFoldDB" id="A0AAD1C1A4"/>
<dbReference type="RefSeq" id="WP_051050794.1">
    <property type="nucleotide sequence ID" value="NZ_AJMR01000228.1"/>
</dbReference>
<reference evidence="3" key="1">
    <citation type="submission" date="2015-05" db="EMBL/GenBank/DDBJ databases">
        <title>Draft genome sequencing of a biphenyl-degrading bacterium, Pseudomonas balearica KF707 (=NBRC110670).</title>
        <authorList>
            <person name="Kimura N."/>
            <person name="Hirose J."/>
            <person name="Watanabe T."/>
            <person name="Suenaga H."/>
            <person name="Fujihara H."/>
            <person name="Noguchi M."/>
            <person name="Hashimoto M."/>
            <person name="Shimodaira J."/>
            <person name="Tsuchikane K."/>
            <person name="Hosoyama A."/>
            <person name="Yamazoe A."/>
            <person name="Fujita N."/>
            <person name="Furukawa K."/>
        </authorList>
    </citation>
    <scope>NUCLEOTIDE SEQUENCE [LARGE SCALE GENOMIC DNA]</scope>
    <source>
        <strain evidence="3">DSM 10086 / NBRC 110670 / KF707</strain>
    </source>
</reference>
<keyword evidence="3" id="KW-1185">Reference proteome</keyword>